<dbReference type="AlphaFoldDB" id="A0AAV9F0T9"/>
<organism evidence="1 2">
    <name type="scientific">Acorus calamus</name>
    <name type="common">Sweet flag</name>
    <dbReference type="NCBI Taxonomy" id="4465"/>
    <lineage>
        <taxon>Eukaryota</taxon>
        <taxon>Viridiplantae</taxon>
        <taxon>Streptophyta</taxon>
        <taxon>Embryophyta</taxon>
        <taxon>Tracheophyta</taxon>
        <taxon>Spermatophyta</taxon>
        <taxon>Magnoliopsida</taxon>
        <taxon>Liliopsida</taxon>
        <taxon>Acoraceae</taxon>
        <taxon>Acorus</taxon>
    </lineage>
</organism>
<reference evidence="1" key="1">
    <citation type="journal article" date="2023" name="Nat. Commun.">
        <title>Diploid and tetraploid genomes of Acorus and the evolution of monocots.</title>
        <authorList>
            <person name="Ma L."/>
            <person name="Liu K.W."/>
            <person name="Li Z."/>
            <person name="Hsiao Y.Y."/>
            <person name="Qi Y."/>
            <person name="Fu T."/>
            <person name="Tang G.D."/>
            <person name="Zhang D."/>
            <person name="Sun W.H."/>
            <person name="Liu D.K."/>
            <person name="Li Y."/>
            <person name="Chen G.Z."/>
            <person name="Liu X.D."/>
            <person name="Liao X.Y."/>
            <person name="Jiang Y.T."/>
            <person name="Yu X."/>
            <person name="Hao Y."/>
            <person name="Huang J."/>
            <person name="Zhao X.W."/>
            <person name="Ke S."/>
            <person name="Chen Y.Y."/>
            <person name="Wu W.L."/>
            <person name="Hsu J.L."/>
            <person name="Lin Y.F."/>
            <person name="Huang M.D."/>
            <person name="Li C.Y."/>
            <person name="Huang L."/>
            <person name="Wang Z.W."/>
            <person name="Zhao X."/>
            <person name="Zhong W.Y."/>
            <person name="Peng D.H."/>
            <person name="Ahmad S."/>
            <person name="Lan S."/>
            <person name="Zhang J.S."/>
            <person name="Tsai W.C."/>
            <person name="Van de Peer Y."/>
            <person name="Liu Z.J."/>
        </authorList>
    </citation>
    <scope>NUCLEOTIDE SEQUENCE</scope>
    <source>
        <strain evidence="1">CP</strain>
    </source>
</reference>
<proteinExistence type="predicted"/>
<protein>
    <submittedName>
        <fullName evidence="1">Uncharacterized protein</fullName>
    </submittedName>
</protein>
<dbReference type="Proteomes" id="UP001180020">
    <property type="component" value="Unassembled WGS sequence"/>
</dbReference>
<evidence type="ECO:0000313" key="1">
    <source>
        <dbReference type="EMBL" id="KAK1319092.1"/>
    </source>
</evidence>
<keyword evidence="2" id="KW-1185">Reference proteome</keyword>
<evidence type="ECO:0000313" key="2">
    <source>
        <dbReference type="Proteomes" id="UP001180020"/>
    </source>
</evidence>
<gene>
    <name evidence="1" type="ORF">QJS10_CPB04g01164</name>
</gene>
<comment type="caution">
    <text evidence="1">The sequence shown here is derived from an EMBL/GenBank/DDBJ whole genome shotgun (WGS) entry which is preliminary data.</text>
</comment>
<dbReference type="EMBL" id="JAUJYO010000004">
    <property type="protein sequence ID" value="KAK1319092.1"/>
    <property type="molecule type" value="Genomic_DNA"/>
</dbReference>
<reference evidence="1" key="2">
    <citation type="submission" date="2023-06" db="EMBL/GenBank/DDBJ databases">
        <authorList>
            <person name="Ma L."/>
            <person name="Liu K.-W."/>
            <person name="Li Z."/>
            <person name="Hsiao Y.-Y."/>
            <person name="Qi Y."/>
            <person name="Fu T."/>
            <person name="Tang G."/>
            <person name="Zhang D."/>
            <person name="Sun W.-H."/>
            <person name="Liu D.-K."/>
            <person name="Li Y."/>
            <person name="Chen G.-Z."/>
            <person name="Liu X.-D."/>
            <person name="Liao X.-Y."/>
            <person name="Jiang Y.-T."/>
            <person name="Yu X."/>
            <person name="Hao Y."/>
            <person name="Huang J."/>
            <person name="Zhao X.-W."/>
            <person name="Ke S."/>
            <person name="Chen Y.-Y."/>
            <person name="Wu W.-L."/>
            <person name="Hsu J.-L."/>
            <person name="Lin Y.-F."/>
            <person name="Huang M.-D."/>
            <person name="Li C.-Y."/>
            <person name="Huang L."/>
            <person name="Wang Z.-W."/>
            <person name="Zhao X."/>
            <person name="Zhong W.-Y."/>
            <person name="Peng D.-H."/>
            <person name="Ahmad S."/>
            <person name="Lan S."/>
            <person name="Zhang J.-S."/>
            <person name="Tsai W.-C."/>
            <person name="Van De Peer Y."/>
            <person name="Liu Z.-J."/>
        </authorList>
    </citation>
    <scope>NUCLEOTIDE SEQUENCE</scope>
    <source>
        <strain evidence="1">CP</strain>
        <tissue evidence="1">Leaves</tissue>
    </source>
</reference>
<accession>A0AAV9F0T9</accession>
<name>A0AAV9F0T9_ACOCL</name>
<sequence length="123" mass="13471">MRASETPSVLRPGIFCTFAPVTTEPMVVLVAPGFASPSKKKSVAFNEPSLHANPFSLTGEVKSATQRSWSMSGSDAKAVEEKERMTQMERRILLGVNASRSQRWKDHELAHGAPIILQAHKPT</sequence>